<gene>
    <name evidence="1" type="ORF">PITCH_A270001</name>
</gene>
<sequence>MSKFAKIVQIIRGLMLMKNRPTWRQIEYFNTEWKNRIRIMSQYIGKGDSVVDLGCGQKWLKEFLTPENRYTGVDYRKRNDETIICDFNSHEYPNLSADVYFISGCLEYVEDYDDFIDNAVNLCRRCIISYCCIEDFPDKSLRRRRAWVNDLAREQLIKAFEQKGMRLTCEDKTMTNNSIFIFDK</sequence>
<name>A0A445MYP6_9BACT</name>
<dbReference type="InterPro" id="IPR029063">
    <property type="entry name" value="SAM-dependent_MTases_sf"/>
</dbReference>
<accession>A0A445MYP6</accession>
<dbReference type="SUPFAM" id="SSF53335">
    <property type="entry name" value="S-adenosyl-L-methionine-dependent methyltransferases"/>
    <property type="match status" value="1"/>
</dbReference>
<dbReference type="Gene3D" id="3.40.50.150">
    <property type="entry name" value="Vaccinia Virus protein VP39"/>
    <property type="match status" value="1"/>
</dbReference>
<evidence type="ECO:0008006" key="2">
    <source>
        <dbReference type="Google" id="ProtNLM"/>
    </source>
</evidence>
<organism evidence="1">
    <name type="scientific">uncultured Desulfobacterium sp</name>
    <dbReference type="NCBI Taxonomy" id="201089"/>
    <lineage>
        <taxon>Bacteria</taxon>
        <taxon>Pseudomonadati</taxon>
        <taxon>Thermodesulfobacteriota</taxon>
        <taxon>Desulfobacteria</taxon>
        <taxon>Desulfobacterales</taxon>
        <taxon>Desulfobacteriaceae</taxon>
        <taxon>Desulfobacterium</taxon>
        <taxon>environmental samples</taxon>
    </lineage>
</organism>
<dbReference type="EMBL" id="OJIN01000167">
    <property type="protein sequence ID" value="SPD74595.1"/>
    <property type="molecule type" value="Genomic_DNA"/>
</dbReference>
<dbReference type="Pfam" id="PF13489">
    <property type="entry name" value="Methyltransf_23"/>
    <property type="match status" value="1"/>
</dbReference>
<evidence type="ECO:0000313" key="1">
    <source>
        <dbReference type="EMBL" id="SPD74595.1"/>
    </source>
</evidence>
<proteinExistence type="predicted"/>
<dbReference type="AlphaFoldDB" id="A0A445MYP6"/>
<reference evidence="1" key="1">
    <citation type="submission" date="2018-01" db="EMBL/GenBank/DDBJ databases">
        <authorList>
            <person name="Regsiter A."/>
            <person name="William W."/>
        </authorList>
    </citation>
    <scope>NUCLEOTIDE SEQUENCE</scope>
    <source>
        <strain evidence="1">TRIP AH-1</strain>
    </source>
</reference>
<protein>
    <recommendedName>
        <fullName evidence="2">Methyltransferase type 11 domain-containing protein</fullName>
    </recommendedName>
</protein>